<keyword evidence="2 6" id="KW-0812">Transmembrane</keyword>
<evidence type="ECO:0000256" key="1">
    <source>
        <dbReference type="ARBA" id="ARBA00004370"/>
    </source>
</evidence>
<evidence type="ECO:0000256" key="5">
    <source>
        <dbReference type="SAM" id="MobiDB-lite"/>
    </source>
</evidence>
<dbReference type="Proteomes" id="UP001207654">
    <property type="component" value="Unassembled WGS sequence"/>
</dbReference>
<accession>A0ABT4AIH5</accession>
<evidence type="ECO:0000256" key="2">
    <source>
        <dbReference type="ARBA" id="ARBA00022692"/>
    </source>
</evidence>
<keyword evidence="7" id="KW-0732">Signal</keyword>
<dbReference type="Pfam" id="PF00924">
    <property type="entry name" value="MS_channel_2nd"/>
    <property type="match status" value="1"/>
</dbReference>
<feature type="signal peptide" evidence="7">
    <location>
        <begin position="1"/>
        <end position="22"/>
    </location>
</feature>
<feature type="transmembrane region" description="Helical" evidence="6">
    <location>
        <begin position="332"/>
        <end position="351"/>
    </location>
</feature>
<evidence type="ECO:0000256" key="3">
    <source>
        <dbReference type="ARBA" id="ARBA00022989"/>
    </source>
</evidence>
<gene>
    <name evidence="9" type="ORF">OV287_41805</name>
</gene>
<dbReference type="Gene3D" id="2.30.30.60">
    <property type="match status" value="1"/>
</dbReference>
<feature type="transmembrane region" description="Helical" evidence="6">
    <location>
        <begin position="231"/>
        <end position="247"/>
    </location>
</feature>
<dbReference type="RefSeq" id="WP_267539622.1">
    <property type="nucleotide sequence ID" value="NZ_JAPNKA010000001.1"/>
</dbReference>
<reference evidence="9 10" key="1">
    <citation type="submission" date="2022-11" db="EMBL/GenBank/DDBJ databases">
        <title>Minimal conservation of predation-associated metabolite biosynthetic gene clusters underscores biosynthetic potential of Myxococcota including descriptions for ten novel species: Archangium lansinium sp. nov., Myxococcus landrumus sp. nov., Nannocystis bai.</title>
        <authorList>
            <person name="Ahearne A."/>
            <person name="Stevens C."/>
            <person name="Phillips K."/>
        </authorList>
    </citation>
    <scope>NUCLEOTIDE SEQUENCE [LARGE SCALE GENOMIC DNA]</scope>
    <source>
        <strain evidence="9 10">MIWBW</strain>
    </source>
</reference>
<dbReference type="EMBL" id="JAPNKA010000001">
    <property type="protein sequence ID" value="MCY1081004.1"/>
    <property type="molecule type" value="Genomic_DNA"/>
</dbReference>
<proteinExistence type="predicted"/>
<sequence length="543" mass="59019">MRRALTGLSLLLSVLLLPSAWALNSGLGEAPLLDRQTPYASAQGFYAAVHRGDYELAAHYLDLDFIPPAEQKAQGAALARRFKFVLDHKLPTALTNLSKDPKGDEEGSRTDQLDVLMVGDAAYPIRLANVPAAGGRVWVFSEATVRAIDPLYEEYGPSALGEVLPPWFFEKPVLGLEPWQWLGLVVTLLGAGLLSVLLERLTLGVLGKLAAWTSNAWDDALVPAGKGPTRLLYFALLGALGATLLLLPPTARFLTSHLFTSLLIVAVAWYVLRFLRVTAQFVQQSVSKEGKDAARARGLHTQLAVLRSVFEAATYIIAAALLLMQFETVRNVGVSLLASAGIAGLVIGLAAQKSISSLLAGIQLSITQPIRIGDTVIVENEWGTVEEITLTYVVVKVWDERRLVIPIPQFLDKPFQNWSKGGQSMLGPVLLLVDFTTDMDALREELRRILENEGKALWDGRVATVVVLDMLDRTLQVRALVSAAPSNLFDLRALVREKLIAYLRARPEWLPTTRTESRAAATPPAPAAASEQAQPSPPATPRA</sequence>
<dbReference type="InterPro" id="IPR010920">
    <property type="entry name" value="LSM_dom_sf"/>
</dbReference>
<evidence type="ECO:0000313" key="9">
    <source>
        <dbReference type="EMBL" id="MCY1081004.1"/>
    </source>
</evidence>
<keyword evidence="10" id="KW-1185">Reference proteome</keyword>
<evidence type="ECO:0000259" key="8">
    <source>
        <dbReference type="Pfam" id="PF00924"/>
    </source>
</evidence>
<organism evidence="9 10">
    <name type="scientific">Archangium lansingense</name>
    <dbReference type="NCBI Taxonomy" id="2995310"/>
    <lineage>
        <taxon>Bacteria</taxon>
        <taxon>Pseudomonadati</taxon>
        <taxon>Myxococcota</taxon>
        <taxon>Myxococcia</taxon>
        <taxon>Myxococcales</taxon>
        <taxon>Cystobacterineae</taxon>
        <taxon>Archangiaceae</taxon>
        <taxon>Archangium</taxon>
    </lineage>
</organism>
<comment type="subcellular location">
    <subcellularLocation>
        <location evidence="1">Membrane</location>
    </subcellularLocation>
</comment>
<dbReference type="SUPFAM" id="SSF50182">
    <property type="entry name" value="Sm-like ribonucleoproteins"/>
    <property type="match status" value="1"/>
</dbReference>
<name>A0ABT4AIH5_9BACT</name>
<feature type="chain" id="PRO_5046861930" evidence="7">
    <location>
        <begin position="23"/>
        <end position="543"/>
    </location>
</feature>
<comment type="caution">
    <text evidence="9">The sequence shown here is derived from an EMBL/GenBank/DDBJ whole genome shotgun (WGS) entry which is preliminary data.</text>
</comment>
<evidence type="ECO:0000256" key="7">
    <source>
        <dbReference type="SAM" id="SignalP"/>
    </source>
</evidence>
<dbReference type="PANTHER" id="PTHR30566:SF25">
    <property type="entry name" value="INNER MEMBRANE PROTEIN"/>
    <property type="match status" value="1"/>
</dbReference>
<feature type="transmembrane region" description="Helical" evidence="6">
    <location>
        <begin position="304"/>
        <end position="326"/>
    </location>
</feature>
<feature type="transmembrane region" description="Helical" evidence="6">
    <location>
        <begin position="253"/>
        <end position="272"/>
    </location>
</feature>
<feature type="region of interest" description="Disordered" evidence="5">
    <location>
        <begin position="512"/>
        <end position="543"/>
    </location>
</feature>
<protein>
    <submittedName>
        <fullName evidence="9">Mechanosensitive ion channel</fullName>
    </submittedName>
</protein>
<feature type="transmembrane region" description="Helical" evidence="6">
    <location>
        <begin position="179"/>
        <end position="198"/>
    </location>
</feature>
<dbReference type="InterPro" id="IPR006685">
    <property type="entry name" value="MscS_channel_2nd"/>
</dbReference>
<dbReference type="Gene3D" id="1.10.287.1260">
    <property type="match status" value="1"/>
</dbReference>
<feature type="domain" description="Mechanosensitive ion channel MscS" evidence="8">
    <location>
        <begin position="354"/>
        <end position="420"/>
    </location>
</feature>
<evidence type="ECO:0000256" key="4">
    <source>
        <dbReference type="ARBA" id="ARBA00023136"/>
    </source>
</evidence>
<keyword evidence="4 6" id="KW-0472">Membrane</keyword>
<dbReference type="PANTHER" id="PTHR30566">
    <property type="entry name" value="YNAI-RELATED MECHANOSENSITIVE ION CHANNEL"/>
    <property type="match status" value="1"/>
</dbReference>
<dbReference type="InterPro" id="IPR023408">
    <property type="entry name" value="MscS_beta-dom_sf"/>
</dbReference>
<feature type="compositionally biased region" description="Low complexity" evidence="5">
    <location>
        <begin position="512"/>
        <end position="534"/>
    </location>
</feature>
<evidence type="ECO:0000313" key="10">
    <source>
        <dbReference type="Proteomes" id="UP001207654"/>
    </source>
</evidence>
<evidence type="ECO:0000256" key="6">
    <source>
        <dbReference type="SAM" id="Phobius"/>
    </source>
</evidence>
<keyword evidence="3 6" id="KW-1133">Transmembrane helix</keyword>